<accession>A0ABQ4IDL8</accession>
<name>A0ABQ4IDL8_9ACTN</name>
<keyword evidence="1" id="KW-1133">Transmembrane helix</keyword>
<proteinExistence type="predicted"/>
<dbReference type="EMBL" id="BOPA01000018">
    <property type="protein sequence ID" value="GIJ16002.1"/>
    <property type="molecule type" value="Genomic_DNA"/>
</dbReference>
<evidence type="ECO:0000256" key="1">
    <source>
        <dbReference type="SAM" id="Phobius"/>
    </source>
</evidence>
<keyword evidence="1" id="KW-0472">Membrane</keyword>
<dbReference type="Proteomes" id="UP000647860">
    <property type="component" value="Unassembled WGS sequence"/>
</dbReference>
<reference evidence="2 3" key="1">
    <citation type="submission" date="2021-01" db="EMBL/GenBank/DDBJ databases">
        <title>Whole genome shotgun sequence of Verrucosispora gifhornensis NBRC 16317.</title>
        <authorList>
            <person name="Komaki H."/>
            <person name="Tamura T."/>
        </authorList>
    </citation>
    <scope>NUCLEOTIDE SEQUENCE [LARGE SCALE GENOMIC DNA]</scope>
    <source>
        <strain evidence="2 3">NBRC 16317</strain>
    </source>
</reference>
<feature type="transmembrane region" description="Helical" evidence="1">
    <location>
        <begin position="422"/>
        <end position="446"/>
    </location>
</feature>
<evidence type="ECO:0000313" key="3">
    <source>
        <dbReference type="Proteomes" id="UP000647860"/>
    </source>
</evidence>
<evidence type="ECO:0000313" key="2">
    <source>
        <dbReference type="EMBL" id="GIJ16002.1"/>
    </source>
</evidence>
<sequence length="448" mass="48095">MTRAVDRAASPRAALRLRNARIVGRLDVRQADVGVPVFLVGVTITDVLDLTNACTAGITLIECVLPGFHARLLEVRGDLNLTRCRITGPADLRDARIGGSLTLDSATLGDSGTPDDALAAARMTVSGDLSGRSGFVAYGRVWLSAATIGGDVLFTGATVHSSRGPAIDANRLTIAGSFSARYGFTAEGGIILVHAQIGNQLNFTEARISTTGIWALHLGGARVATLWLTFAAPPVGRVRLSGLQADSIFDNPATWPAELDLVGCSYRLLLARSPAPRGSPLPPQSVTVGQRLDWLRRSPDGYAPQPYEQLAAHYRQNGQDQEARRVLLEKQRQRRATLNRPKRIFGYLLDGVVGYGYRPWLAGVWLTAFWALGTLTFTVQPSTPRSDAAPERNPALQSLDLLLPIINLGHDGAWRAAGASQYISALLVLVGWMLTTAVVAGLTRLLNR</sequence>
<organism evidence="2 3">
    <name type="scientific">Micromonospora gifhornensis</name>
    <dbReference type="NCBI Taxonomy" id="84594"/>
    <lineage>
        <taxon>Bacteria</taxon>
        <taxon>Bacillati</taxon>
        <taxon>Actinomycetota</taxon>
        <taxon>Actinomycetes</taxon>
        <taxon>Micromonosporales</taxon>
        <taxon>Micromonosporaceae</taxon>
        <taxon>Micromonospora</taxon>
    </lineage>
</organism>
<keyword evidence="3" id="KW-1185">Reference proteome</keyword>
<protein>
    <submittedName>
        <fullName evidence="2">Oxidoreductase</fullName>
    </submittedName>
</protein>
<keyword evidence="1" id="KW-0812">Transmembrane</keyword>
<comment type="caution">
    <text evidence="2">The sequence shown here is derived from an EMBL/GenBank/DDBJ whole genome shotgun (WGS) entry which is preliminary data.</text>
</comment>
<gene>
    <name evidence="2" type="ORF">Vgi01_26860</name>
</gene>